<sequence length="85" mass="9331">MTDYSICTRTAPRPDAVWTAPKAQIVGNNTWPVSHWGKPQLPYLYGGYIHPGSAGATSLTLIVSQWNGQQGQSPYRVVQYDGINP</sequence>
<name>A0ABT5ZLA1_9ACTN</name>
<dbReference type="Proteomes" id="UP001216579">
    <property type="component" value="Unassembled WGS sequence"/>
</dbReference>
<accession>A0ABT5ZLA1</accession>
<proteinExistence type="predicted"/>
<keyword evidence="3" id="KW-1185">Reference proteome</keyword>
<dbReference type="EMBL" id="JARJBC010000008">
    <property type="protein sequence ID" value="MDF3290607.1"/>
    <property type="molecule type" value="Genomic_DNA"/>
</dbReference>
<feature type="domain" description="DUF4185" evidence="1">
    <location>
        <begin position="2"/>
        <end position="80"/>
    </location>
</feature>
<evidence type="ECO:0000259" key="1">
    <source>
        <dbReference type="Pfam" id="PF13810"/>
    </source>
</evidence>
<organism evidence="2 3">
    <name type="scientific">Streptomyces silvisoli</name>
    <dbReference type="NCBI Taxonomy" id="3034235"/>
    <lineage>
        <taxon>Bacteria</taxon>
        <taxon>Bacillati</taxon>
        <taxon>Actinomycetota</taxon>
        <taxon>Actinomycetes</taxon>
        <taxon>Kitasatosporales</taxon>
        <taxon>Streptomycetaceae</taxon>
        <taxon>Streptomyces</taxon>
    </lineage>
</organism>
<dbReference type="InterPro" id="IPR025442">
    <property type="entry name" value="DUF4185"/>
</dbReference>
<dbReference type="Pfam" id="PF13810">
    <property type="entry name" value="DUF4185"/>
    <property type="match status" value="1"/>
</dbReference>
<comment type="caution">
    <text evidence="2">The sequence shown here is derived from an EMBL/GenBank/DDBJ whole genome shotgun (WGS) entry which is preliminary data.</text>
</comment>
<dbReference type="RefSeq" id="WP_276093993.1">
    <property type="nucleotide sequence ID" value="NZ_JARJBC010000008.1"/>
</dbReference>
<protein>
    <submittedName>
        <fullName evidence="2">DUF4185 domain-containing protein</fullName>
    </submittedName>
</protein>
<gene>
    <name evidence="2" type="ORF">P3G67_15395</name>
</gene>
<reference evidence="2 3" key="1">
    <citation type="submission" date="2023-03" db="EMBL/GenBank/DDBJ databases">
        <title>Draft genome sequence of Streptomyces sp. RB6PN23 isolated from peat swamp forest in Thailand.</title>
        <authorList>
            <person name="Klaysubun C."/>
            <person name="Duangmal K."/>
        </authorList>
    </citation>
    <scope>NUCLEOTIDE SEQUENCE [LARGE SCALE GENOMIC DNA]</scope>
    <source>
        <strain evidence="2 3">RB6PN23</strain>
    </source>
</reference>
<evidence type="ECO:0000313" key="3">
    <source>
        <dbReference type="Proteomes" id="UP001216579"/>
    </source>
</evidence>
<evidence type="ECO:0000313" key="2">
    <source>
        <dbReference type="EMBL" id="MDF3290607.1"/>
    </source>
</evidence>